<keyword evidence="5" id="KW-0812">Transmembrane</keyword>
<evidence type="ECO:0000313" key="11">
    <source>
        <dbReference type="EMBL" id="PON32245.1"/>
    </source>
</evidence>
<evidence type="ECO:0000256" key="7">
    <source>
        <dbReference type="ARBA" id="ARBA00022989"/>
    </source>
</evidence>
<keyword evidence="10" id="KW-0325">Glycoprotein</keyword>
<evidence type="ECO:0000256" key="3">
    <source>
        <dbReference type="ARBA" id="ARBA00022475"/>
    </source>
</evidence>
<evidence type="ECO:0000256" key="9">
    <source>
        <dbReference type="ARBA" id="ARBA00023170"/>
    </source>
</evidence>
<comment type="similarity">
    <text evidence="2">Belongs to the RLP family.</text>
</comment>
<gene>
    <name evidence="11" type="ORF">PanWU01x14_362980</name>
</gene>
<dbReference type="PANTHER" id="PTHR27004:SF428">
    <property type="entry name" value="OS01G0160600 PROTEIN"/>
    <property type="match status" value="1"/>
</dbReference>
<dbReference type="Gene3D" id="3.80.10.10">
    <property type="entry name" value="Ribonuclease Inhibitor"/>
    <property type="match status" value="1"/>
</dbReference>
<evidence type="ECO:0000256" key="10">
    <source>
        <dbReference type="ARBA" id="ARBA00023180"/>
    </source>
</evidence>
<organism evidence="11 12">
    <name type="scientific">Parasponia andersonii</name>
    <name type="common">Sponia andersonii</name>
    <dbReference type="NCBI Taxonomy" id="3476"/>
    <lineage>
        <taxon>Eukaryota</taxon>
        <taxon>Viridiplantae</taxon>
        <taxon>Streptophyta</taxon>
        <taxon>Embryophyta</taxon>
        <taxon>Tracheophyta</taxon>
        <taxon>Spermatophyta</taxon>
        <taxon>Magnoliopsida</taxon>
        <taxon>eudicotyledons</taxon>
        <taxon>Gunneridae</taxon>
        <taxon>Pentapetalae</taxon>
        <taxon>rosids</taxon>
        <taxon>fabids</taxon>
        <taxon>Rosales</taxon>
        <taxon>Cannabaceae</taxon>
        <taxon>Parasponia</taxon>
    </lineage>
</organism>
<keyword evidence="12" id="KW-1185">Reference proteome</keyword>
<dbReference type="SUPFAM" id="SSF52058">
    <property type="entry name" value="L domain-like"/>
    <property type="match status" value="1"/>
</dbReference>
<keyword evidence="4" id="KW-0433">Leucine-rich repeat</keyword>
<dbReference type="Proteomes" id="UP000237105">
    <property type="component" value="Unassembled WGS sequence"/>
</dbReference>
<dbReference type="InterPro" id="IPR032675">
    <property type="entry name" value="LRR_dom_sf"/>
</dbReference>
<comment type="subcellular location">
    <subcellularLocation>
        <location evidence="1">Cell membrane</location>
        <topology evidence="1">Single-pass type I membrane protein</topology>
    </subcellularLocation>
</comment>
<protein>
    <submittedName>
        <fullName evidence="11">LRR domain containing protein</fullName>
    </submittedName>
</protein>
<evidence type="ECO:0000256" key="8">
    <source>
        <dbReference type="ARBA" id="ARBA00023136"/>
    </source>
</evidence>
<evidence type="ECO:0000256" key="1">
    <source>
        <dbReference type="ARBA" id="ARBA00004251"/>
    </source>
</evidence>
<dbReference type="PANTHER" id="PTHR27004">
    <property type="entry name" value="RECEPTOR-LIKE PROTEIN 12 ISOFORM X1"/>
    <property type="match status" value="1"/>
</dbReference>
<accession>A0A2P5A6S9</accession>
<evidence type="ECO:0000256" key="2">
    <source>
        <dbReference type="ARBA" id="ARBA00009592"/>
    </source>
</evidence>
<evidence type="ECO:0000256" key="4">
    <source>
        <dbReference type="ARBA" id="ARBA00022614"/>
    </source>
</evidence>
<evidence type="ECO:0000256" key="5">
    <source>
        <dbReference type="ARBA" id="ARBA00022692"/>
    </source>
</evidence>
<dbReference type="Pfam" id="PF00560">
    <property type="entry name" value="LRR_1"/>
    <property type="match status" value="3"/>
</dbReference>
<dbReference type="InterPro" id="IPR001611">
    <property type="entry name" value="Leu-rich_rpt"/>
</dbReference>
<proteinExistence type="inferred from homology"/>
<keyword evidence="6" id="KW-0677">Repeat</keyword>
<keyword evidence="7" id="KW-1133">Transmembrane helix</keyword>
<keyword evidence="3" id="KW-1003">Cell membrane</keyword>
<dbReference type="OrthoDB" id="1161318at2759"/>
<sequence>MLDTLDLSRNNPEGAFPASILKLKSLTSLYLSHNKFSGTIEVESIIQEIALHVLELSYNSWGILQLFDLARNNFSGKLPGEFFTKWRAMMTEDDAQVLGFATPLSFYNYFLPPMVQSNSDIEYNDDAMKVTPKGLERGLSKIQTIFTNIDLSCNNFHEAIPEEVGLLKALHVLNLSNNPFTREIPSSIGNLQ</sequence>
<dbReference type="GO" id="GO:0005886">
    <property type="term" value="C:plasma membrane"/>
    <property type="evidence" value="ECO:0007669"/>
    <property type="project" value="UniProtKB-SubCell"/>
</dbReference>
<dbReference type="STRING" id="3476.A0A2P5A6S9"/>
<keyword evidence="9" id="KW-0675">Receptor</keyword>
<dbReference type="AlphaFoldDB" id="A0A2P5A6S9"/>
<dbReference type="EMBL" id="JXTB01000844">
    <property type="protein sequence ID" value="PON32245.1"/>
    <property type="molecule type" value="Genomic_DNA"/>
</dbReference>
<name>A0A2P5A6S9_PARAD</name>
<reference evidence="12" key="1">
    <citation type="submission" date="2016-06" db="EMBL/GenBank/DDBJ databases">
        <title>Parallel loss of symbiosis genes in relatives of nitrogen-fixing non-legume Parasponia.</title>
        <authorList>
            <person name="Van Velzen R."/>
            <person name="Holmer R."/>
            <person name="Bu F."/>
            <person name="Rutten L."/>
            <person name="Van Zeijl A."/>
            <person name="Liu W."/>
            <person name="Santuari L."/>
            <person name="Cao Q."/>
            <person name="Sharma T."/>
            <person name="Shen D."/>
            <person name="Roswanjaya Y."/>
            <person name="Wardhani T."/>
            <person name="Kalhor M.S."/>
            <person name="Jansen J."/>
            <person name="Van den Hoogen J."/>
            <person name="Gungor B."/>
            <person name="Hartog M."/>
            <person name="Hontelez J."/>
            <person name="Verver J."/>
            <person name="Yang W.-C."/>
            <person name="Schijlen E."/>
            <person name="Repin R."/>
            <person name="Schilthuizen M."/>
            <person name="Schranz E."/>
            <person name="Heidstra R."/>
            <person name="Miyata K."/>
            <person name="Fedorova E."/>
            <person name="Kohlen W."/>
            <person name="Bisseling T."/>
            <person name="Smit S."/>
            <person name="Geurts R."/>
        </authorList>
    </citation>
    <scope>NUCLEOTIDE SEQUENCE [LARGE SCALE GENOMIC DNA]</scope>
    <source>
        <strain evidence="12">cv. WU1-14</strain>
    </source>
</reference>
<evidence type="ECO:0000313" key="12">
    <source>
        <dbReference type="Proteomes" id="UP000237105"/>
    </source>
</evidence>
<keyword evidence="8" id="KW-0472">Membrane</keyword>
<comment type="caution">
    <text evidence="11">The sequence shown here is derived from an EMBL/GenBank/DDBJ whole genome shotgun (WGS) entry which is preliminary data.</text>
</comment>
<evidence type="ECO:0000256" key="6">
    <source>
        <dbReference type="ARBA" id="ARBA00022737"/>
    </source>
</evidence>